<keyword evidence="2" id="KW-1185">Reference proteome</keyword>
<name>A0A409YU31_9AGAR</name>
<reference evidence="1 2" key="1">
    <citation type="journal article" date="2018" name="Evol. Lett.">
        <title>Horizontal gene cluster transfer increased hallucinogenic mushroom diversity.</title>
        <authorList>
            <person name="Reynolds H.T."/>
            <person name="Vijayakumar V."/>
            <person name="Gluck-Thaler E."/>
            <person name="Korotkin H.B."/>
            <person name="Matheny P.B."/>
            <person name="Slot J.C."/>
        </authorList>
    </citation>
    <scope>NUCLEOTIDE SEQUENCE [LARGE SCALE GENOMIC DNA]</scope>
    <source>
        <strain evidence="1 2">2629</strain>
    </source>
</reference>
<protein>
    <submittedName>
        <fullName evidence="1">Uncharacterized protein</fullName>
    </submittedName>
</protein>
<sequence length="251" mass="28117">MSFRPQTPHISDPHLTITPSHIYIKAPAHLSELKKVVKDVYAYFHSPRAYAFDAPKAVIISGTHPSHHLLSTAFTKMEINSFLDHSAQTDHSIEHRTDYDNHAVFEEFSFLMDTLTSRMKVIHSFEFDVVNYHDGCTSDPIFAAFVHGLPSLIRRQDLVRLKISAKTVPSNVELFSSMCRNVMSQIEVTVSRPITEQVKIALTIVGGAGDTPPYANAKQQYMAKAREISAAKKDGVVDISFCEEPSDVDRT</sequence>
<evidence type="ECO:0000313" key="1">
    <source>
        <dbReference type="EMBL" id="PPR06531.1"/>
    </source>
</evidence>
<dbReference type="AlphaFoldDB" id="A0A409YU31"/>
<proteinExistence type="predicted"/>
<organism evidence="1 2">
    <name type="scientific">Panaeolus cyanescens</name>
    <dbReference type="NCBI Taxonomy" id="181874"/>
    <lineage>
        <taxon>Eukaryota</taxon>
        <taxon>Fungi</taxon>
        <taxon>Dikarya</taxon>
        <taxon>Basidiomycota</taxon>
        <taxon>Agaricomycotina</taxon>
        <taxon>Agaricomycetes</taxon>
        <taxon>Agaricomycetidae</taxon>
        <taxon>Agaricales</taxon>
        <taxon>Agaricineae</taxon>
        <taxon>Galeropsidaceae</taxon>
        <taxon>Panaeolus</taxon>
    </lineage>
</organism>
<dbReference type="Proteomes" id="UP000284842">
    <property type="component" value="Unassembled WGS sequence"/>
</dbReference>
<dbReference type="EMBL" id="NHTK01000624">
    <property type="protein sequence ID" value="PPR06531.1"/>
    <property type="molecule type" value="Genomic_DNA"/>
</dbReference>
<dbReference type="InParanoid" id="A0A409YU31"/>
<accession>A0A409YU31</accession>
<evidence type="ECO:0000313" key="2">
    <source>
        <dbReference type="Proteomes" id="UP000284842"/>
    </source>
</evidence>
<comment type="caution">
    <text evidence="1">The sequence shown here is derived from an EMBL/GenBank/DDBJ whole genome shotgun (WGS) entry which is preliminary data.</text>
</comment>
<gene>
    <name evidence="1" type="ORF">CVT24_001426</name>
</gene>